<sequence length="823" mass="92002">MLSIVKDSYTEAYGGQAEPESVESGVSIGRGLMRRADKLCMNHERISVSDAVSIAEIYGRTERIAEYLGDEDQVLISRGRLGQLLSKLVITNRDQAKRAASEILEQIGNQYFSRRKYREAAIELTNAAMVVNEMHNPTLKELENSRSILRRTLQMRKKNTIDFAYSEFNLAISERLLAKRQTGGVPRELFSPIFTKLERAHKVFVKFGDYDHYSVYLRARLELLTDWLLAEHDRILESRLAAIPDFIDLANSIGLNEHKPLARLLTTNPESLGLDRTPDWLPSEESNLSEALFSVPELSCVLDDIAQYKKELGANDCDLDLKLFELESVVYPVRRSFTDPFTAINRLWADQDYELFLIKATSLLQWENSDQFERKEYLLLLNRLPQCIAKIIETWNDFDIEGLMKRNPAAFRFAACELMEFGEWDNAFRLLELTRGVVASGLYNQIVQIGEANVPIGTDFVHVTHSPTATYVVMKQADAFVGSAFLNLNGKVLAAGFSGLSPAGLLIAQLNRNRSRAMSAARELHEQLSDVGDWIDARCSESLVIMAGGLFQSFPIWSTGNLGKSVLSGQKRVFHSTSLKVASYLNGHRFAGDLKEQLSLQCAAEVPGQLSLPKAGLEPELIGRAAPRGWDVEIADATAESLTIALSEPGITHFTGHSMASPNPKLSRLITYGSPLSVDDILDRDHKSRLVVLGSCQSALTYGLAMQDEVLSIQTALWYRGSESVIGTYWPISDYAGIAFSTHFFSLLFELVESDSVSVEANLVQQCWRKTINWMRQATEDEVQSLFLENAASVSSQNVGSGLAFHFYDWAAFQMFGVPYETA</sequence>
<evidence type="ECO:0000313" key="3">
    <source>
        <dbReference type="Proteomes" id="UP000186104"/>
    </source>
</evidence>
<dbReference type="EMBL" id="CP015961">
    <property type="protein sequence ID" value="ANI93390.1"/>
    <property type="molecule type" value="Genomic_DNA"/>
</dbReference>
<gene>
    <name evidence="2" type="ORF">BJL86_2630</name>
</gene>
<reference evidence="2 3" key="1">
    <citation type="submission" date="2016-06" db="EMBL/GenBank/DDBJ databases">
        <title>Complete genome sequence of a saline-alkali tolerant type strain Dietzia timorensis ID05-A0528T.</title>
        <authorList>
            <person name="Wu X."/>
        </authorList>
    </citation>
    <scope>NUCLEOTIDE SEQUENCE [LARGE SCALE GENOMIC DNA]</scope>
    <source>
        <strain evidence="2 3">ID05-A0528</strain>
    </source>
</reference>
<keyword evidence="3" id="KW-1185">Reference proteome</keyword>
<accession>A0A173LRB3</accession>
<dbReference type="InterPro" id="IPR024983">
    <property type="entry name" value="CHAT_dom"/>
</dbReference>
<organism evidence="2 3">
    <name type="scientific">Dietzia timorensis</name>
    <dbReference type="NCBI Taxonomy" id="499555"/>
    <lineage>
        <taxon>Bacteria</taxon>
        <taxon>Bacillati</taxon>
        <taxon>Actinomycetota</taxon>
        <taxon>Actinomycetes</taxon>
        <taxon>Mycobacteriales</taxon>
        <taxon>Dietziaceae</taxon>
        <taxon>Dietzia</taxon>
    </lineage>
</organism>
<dbReference type="KEGG" id="dtm:BJL86_2630"/>
<name>A0A173LRB3_9ACTN</name>
<evidence type="ECO:0000259" key="1">
    <source>
        <dbReference type="Pfam" id="PF12770"/>
    </source>
</evidence>
<dbReference type="STRING" id="499555.BJL86_2630"/>
<protein>
    <recommendedName>
        <fullName evidence="1">CHAT domain-containing protein</fullName>
    </recommendedName>
</protein>
<evidence type="ECO:0000313" key="2">
    <source>
        <dbReference type="EMBL" id="ANI93390.1"/>
    </source>
</evidence>
<dbReference type="Proteomes" id="UP000186104">
    <property type="component" value="Chromosome"/>
</dbReference>
<dbReference type="Pfam" id="PF12770">
    <property type="entry name" value="CHAT"/>
    <property type="match status" value="1"/>
</dbReference>
<proteinExistence type="predicted"/>
<dbReference type="AlphaFoldDB" id="A0A173LRB3"/>
<feature type="domain" description="CHAT" evidence="1">
    <location>
        <begin position="635"/>
        <end position="817"/>
    </location>
</feature>